<dbReference type="InterPro" id="IPR000515">
    <property type="entry name" value="MetI-like"/>
</dbReference>
<keyword evidence="3" id="KW-1003">Cell membrane</keyword>
<evidence type="ECO:0000256" key="2">
    <source>
        <dbReference type="ARBA" id="ARBA00022448"/>
    </source>
</evidence>
<dbReference type="Proteomes" id="UP000830454">
    <property type="component" value="Chromosome"/>
</dbReference>
<evidence type="ECO:0000256" key="1">
    <source>
        <dbReference type="ARBA" id="ARBA00004651"/>
    </source>
</evidence>
<gene>
    <name evidence="9" type="ORF">LXD69_01875</name>
</gene>
<dbReference type="Pfam" id="PF00528">
    <property type="entry name" value="BPD_transp_1"/>
    <property type="match status" value="1"/>
</dbReference>
<keyword evidence="4 7" id="KW-0812">Transmembrane</keyword>
<dbReference type="PANTHER" id="PTHR30183:SF3">
    <property type="entry name" value="MOLYBDENUM TRANSPORT SYSTEM PERMEASE PROTEIN MODB"/>
    <property type="match status" value="1"/>
</dbReference>
<feature type="transmembrane region" description="Helical" evidence="7">
    <location>
        <begin position="12"/>
        <end position="38"/>
    </location>
</feature>
<keyword evidence="6 7" id="KW-0472">Membrane</keyword>
<feature type="transmembrane region" description="Helical" evidence="7">
    <location>
        <begin position="58"/>
        <end position="87"/>
    </location>
</feature>
<name>A0ABY4HPY2_9FLAO</name>
<feature type="transmembrane region" description="Helical" evidence="7">
    <location>
        <begin position="258"/>
        <end position="277"/>
    </location>
</feature>
<evidence type="ECO:0000256" key="5">
    <source>
        <dbReference type="ARBA" id="ARBA00022989"/>
    </source>
</evidence>
<reference evidence="9" key="2">
    <citation type="submission" date="2022-04" db="EMBL/GenBank/DDBJ databases">
        <title>Complete Genome Sequence of Flavobacterium sediminilitoris YSM-43, Isolated from a Tidal Sediment.</title>
        <authorList>
            <person name="Lee P.A."/>
        </authorList>
    </citation>
    <scope>NUCLEOTIDE SEQUENCE</scope>
    <source>
        <strain evidence="9">YSM-43</strain>
    </source>
</reference>
<dbReference type="PROSITE" id="PS50928">
    <property type="entry name" value="ABC_TM1"/>
    <property type="match status" value="1"/>
</dbReference>
<keyword evidence="2 7" id="KW-0813">Transport</keyword>
<comment type="subcellular location">
    <subcellularLocation>
        <location evidence="1 7">Cell membrane</location>
        <topology evidence="1 7">Multi-pass membrane protein</topology>
    </subcellularLocation>
</comment>
<feature type="transmembrane region" description="Helical" evidence="7">
    <location>
        <begin position="150"/>
        <end position="170"/>
    </location>
</feature>
<dbReference type="SUPFAM" id="SSF161098">
    <property type="entry name" value="MetI-like"/>
    <property type="match status" value="1"/>
</dbReference>
<dbReference type="EMBL" id="CP090145">
    <property type="protein sequence ID" value="UOX34276.1"/>
    <property type="molecule type" value="Genomic_DNA"/>
</dbReference>
<keyword evidence="5 7" id="KW-1133">Transmembrane helix</keyword>
<accession>A0ABY4HPY2</accession>
<sequence>MSAPLKIASINRILFVILVGLPVFSGLTYAFLYSIGSIGILNKEVRFSVWTTTLSNTFFWKSIFFSLYIGIVSVVISSSIAFLLAYYWRENLKKGMLSFAVYLPLCFPATVMAFFIFQMLSQSGFLSRLVYNLHITNSIKAFPEMINDTYGIGIIITMIMLITPFFIILFSNIYQAEKIEEFSNLAATLGTHKRQIMTKVIVPIVFKKSAITLFLFVIFVMGNYEVPLLLGRQNPQMIAVAIVQKIQRFNLYDIPEGYVMSILYVLFLITCLGIILLKSPRFFKTKESND</sequence>
<feature type="transmembrane region" description="Helical" evidence="7">
    <location>
        <begin position="200"/>
        <end position="221"/>
    </location>
</feature>
<evidence type="ECO:0000256" key="4">
    <source>
        <dbReference type="ARBA" id="ARBA00022692"/>
    </source>
</evidence>
<evidence type="ECO:0000256" key="7">
    <source>
        <dbReference type="RuleBase" id="RU363032"/>
    </source>
</evidence>
<keyword evidence="10" id="KW-1185">Reference proteome</keyword>
<organism evidence="9 10">
    <name type="scientific">Flavobacterium sediminilitoris</name>
    <dbReference type="NCBI Taxonomy" id="2024526"/>
    <lineage>
        <taxon>Bacteria</taxon>
        <taxon>Pseudomonadati</taxon>
        <taxon>Bacteroidota</taxon>
        <taxon>Flavobacteriia</taxon>
        <taxon>Flavobacteriales</taxon>
        <taxon>Flavobacteriaceae</taxon>
        <taxon>Flavobacterium</taxon>
    </lineage>
</organism>
<evidence type="ECO:0000259" key="8">
    <source>
        <dbReference type="PROSITE" id="PS50928"/>
    </source>
</evidence>
<dbReference type="InterPro" id="IPR035906">
    <property type="entry name" value="MetI-like_sf"/>
</dbReference>
<dbReference type="PANTHER" id="PTHR30183">
    <property type="entry name" value="MOLYBDENUM TRANSPORT SYSTEM PERMEASE PROTEIN MODB"/>
    <property type="match status" value="1"/>
</dbReference>
<feature type="transmembrane region" description="Helical" evidence="7">
    <location>
        <begin position="99"/>
        <end position="120"/>
    </location>
</feature>
<comment type="similarity">
    <text evidence="7">Belongs to the binding-protein-dependent transport system permease family.</text>
</comment>
<evidence type="ECO:0000313" key="9">
    <source>
        <dbReference type="EMBL" id="UOX34276.1"/>
    </source>
</evidence>
<dbReference type="Gene3D" id="1.10.3720.10">
    <property type="entry name" value="MetI-like"/>
    <property type="match status" value="1"/>
</dbReference>
<dbReference type="RefSeq" id="WP_246917033.1">
    <property type="nucleotide sequence ID" value="NZ_CP090145.1"/>
</dbReference>
<evidence type="ECO:0000256" key="3">
    <source>
        <dbReference type="ARBA" id="ARBA00022475"/>
    </source>
</evidence>
<reference evidence="9" key="1">
    <citation type="submission" date="2021-12" db="EMBL/GenBank/DDBJ databases">
        <authorList>
            <person name="Cha I.-T."/>
            <person name="Lee K.-E."/>
            <person name="Park S.-J."/>
        </authorList>
    </citation>
    <scope>NUCLEOTIDE SEQUENCE</scope>
    <source>
        <strain evidence="9">YSM-43</strain>
    </source>
</reference>
<feature type="domain" description="ABC transmembrane type-1" evidence="8">
    <location>
        <begin position="63"/>
        <end position="277"/>
    </location>
</feature>
<protein>
    <submittedName>
        <fullName evidence="9">ABC transporter permease subunit</fullName>
    </submittedName>
</protein>
<evidence type="ECO:0000256" key="6">
    <source>
        <dbReference type="ARBA" id="ARBA00023136"/>
    </source>
</evidence>
<proteinExistence type="inferred from homology"/>
<evidence type="ECO:0000313" key="10">
    <source>
        <dbReference type="Proteomes" id="UP000830454"/>
    </source>
</evidence>